<feature type="compositionally biased region" description="Polar residues" evidence="1">
    <location>
        <begin position="31"/>
        <end position="42"/>
    </location>
</feature>
<keyword evidence="3" id="KW-1185">Reference proteome</keyword>
<feature type="region of interest" description="Disordered" evidence="1">
    <location>
        <begin position="1"/>
        <end position="200"/>
    </location>
</feature>
<protein>
    <submittedName>
        <fullName evidence="2">Uncharacterized protein</fullName>
    </submittedName>
</protein>
<feature type="compositionally biased region" description="Low complexity" evidence="1">
    <location>
        <begin position="58"/>
        <end position="71"/>
    </location>
</feature>
<dbReference type="AlphaFoldDB" id="A0A7N0RCD7"/>
<sequence>MSSNSNRSSSSSGWYGGYPAGQIMPPRPPSHTGTATDRTSSFADRLPNSELNDWIQGSTPPSATSSSMAHSLTYGPAGNSAMGQIVRNQSSLAGGSSSSGNDWAASRTAQSDRSLTDGSPNSASGSWIRGNTPSATSSLAPGSSGYGYRGNSAMGQIVSNEPSQVSGKEPISRQDRSSLTGTNSGRSSAPRPSSNPYPPY</sequence>
<dbReference type="Gramene" id="Kaladp0008s0325.1.v1.1">
    <property type="protein sequence ID" value="Kaladp0008s0325.1.v1.1.CDS.1"/>
    <property type="gene ID" value="Kaladp0008s0325.v1.1"/>
</dbReference>
<feature type="compositionally biased region" description="Polar residues" evidence="1">
    <location>
        <begin position="177"/>
        <end position="192"/>
    </location>
</feature>
<evidence type="ECO:0000313" key="3">
    <source>
        <dbReference type="Proteomes" id="UP000594263"/>
    </source>
</evidence>
<feature type="compositionally biased region" description="Low complexity" evidence="1">
    <location>
        <begin position="1"/>
        <end position="12"/>
    </location>
</feature>
<name>A0A7N0RCD7_KALFE</name>
<dbReference type="Proteomes" id="UP000594263">
    <property type="component" value="Unplaced"/>
</dbReference>
<proteinExistence type="predicted"/>
<reference evidence="2" key="1">
    <citation type="submission" date="2021-01" db="UniProtKB">
        <authorList>
            <consortium name="EnsemblPlants"/>
        </authorList>
    </citation>
    <scope>IDENTIFICATION</scope>
</reference>
<evidence type="ECO:0000313" key="2">
    <source>
        <dbReference type="EnsemblPlants" id="Kaladp0008s0325.1.v1.1.CDS.1"/>
    </source>
</evidence>
<feature type="compositionally biased region" description="Polar residues" evidence="1">
    <location>
        <begin position="153"/>
        <end position="166"/>
    </location>
</feature>
<accession>A0A7N0RCD7</accession>
<dbReference type="EnsemblPlants" id="Kaladp0008s0325.1.v1.1">
    <property type="protein sequence ID" value="Kaladp0008s0325.1.v1.1.CDS.1"/>
    <property type="gene ID" value="Kaladp0008s0325.v1.1"/>
</dbReference>
<feature type="compositionally biased region" description="Polar residues" evidence="1">
    <location>
        <begin position="107"/>
        <end position="141"/>
    </location>
</feature>
<organism evidence="2 3">
    <name type="scientific">Kalanchoe fedtschenkoi</name>
    <name type="common">Lavender scallops</name>
    <name type="synonym">South American air plant</name>
    <dbReference type="NCBI Taxonomy" id="63787"/>
    <lineage>
        <taxon>Eukaryota</taxon>
        <taxon>Viridiplantae</taxon>
        <taxon>Streptophyta</taxon>
        <taxon>Embryophyta</taxon>
        <taxon>Tracheophyta</taxon>
        <taxon>Spermatophyta</taxon>
        <taxon>Magnoliopsida</taxon>
        <taxon>eudicotyledons</taxon>
        <taxon>Gunneridae</taxon>
        <taxon>Pentapetalae</taxon>
        <taxon>Saxifragales</taxon>
        <taxon>Crassulaceae</taxon>
        <taxon>Kalanchoe</taxon>
    </lineage>
</organism>
<evidence type="ECO:0000256" key="1">
    <source>
        <dbReference type="SAM" id="MobiDB-lite"/>
    </source>
</evidence>
<feature type="compositionally biased region" description="Low complexity" evidence="1">
    <location>
        <begin position="90"/>
        <end position="100"/>
    </location>
</feature>